<accession>A0ABP8JJC9</accession>
<gene>
    <name evidence="1" type="ORF">GCM10023153_09950</name>
</gene>
<dbReference type="EMBL" id="BAABFX010000019">
    <property type="protein sequence ID" value="GAA4391665.1"/>
    <property type="molecule type" value="Genomic_DNA"/>
</dbReference>
<evidence type="ECO:0000313" key="1">
    <source>
        <dbReference type="EMBL" id="GAA4391665.1"/>
    </source>
</evidence>
<proteinExistence type="predicted"/>
<name>A0ABP8JJC9_9MICO</name>
<sequence>MSFAKSGPDSLTLHAVRLLGFADVRRVARRFQQDLHESTERLLDMEALGWVTRSEFGGTSGWSLTERGRAEGERRLALEVDTAGARTAVAAVHERFLPLNGRFQETVTRWQIRPLPGVPMAANDHTDHSWDDRVLEVLGSLGRRLRPLETELTAVLARFGGYSDRFDLALDQAVRGEARWVDGVGIDSCHAVWMQLHEDLLATLGIDRGHET</sequence>
<evidence type="ECO:0008006" key="3">
    <source>
        <dbReference type="Google" id="ProtNLM"/>
    </source>
</evidence>
<organism evidence="1 2">
    <name type="scientific">Ornithinibacter aureus</name>
    <dbReference type="NCBI Taxonomy" id="622664"/>
    <lineage>
        <taxon>Bacteria</taxon>
        <taxon>Bacillati</taxon>
        <taxon>Actinomycetota</taxon>
        <taxon>Actinomycetes</taxon>
        <taxon>Micrococcales</taxon>
        <taxon>Intrasporangiaceae</taxon>
        <taxon>Ornithinibacter</taxon>
    </lineage>
</organism>
<protein>
    <recommendedName>
        <fullName evidence="3">Transcriptional regulator</fullName>
    </recommendedName>
</protein>
<comment type="caution">
    <text evidence="1">The sequence shown here is derived from an EMBL/GenBank/DDBJ whole genome shotgun (WGS) entry which is preliminary data.</text>
</comment>
<reference evidence="2" key="1">
    <citation type="journal article" date="2019" name="Int. J. Syst. Evol. Microbiol.">
        <title>The Global Catalogue of Microorganisms (GCM) 10K type strain sequencing project: providing services to taxonomists for standard genome sequencing and annotation.</title>
        <authorList>
            <consortium name="The Broad Institute Genomics Platform"/>
            <consortium name="The Broad Institute Genome Sequencing Center for Infectious Disease"/>
            <person name="Wu L."/>
            <person name="Ma J."/>
        </authorList>
    </citation>
    <scope>NUCLEOTIDE SEQUENCE [LARGE SCALE GENOMIC DNA]</scope>
    <source>
        <strain evidence="2">JCM 17738</strain>
    </source>
</reference>
<keyword evidence="2" id="KW-1185">Reference proteome</keyword>
<evidence type="ECO:0000313" key="2">
    <source>
        <dbReference type="Proteomes" id="UP001500390"/>
    </source>
</evidence>
<dbReference type="Proteomes" id="UP001500390">
    <property type="component" value="Unassembled WGS sequence"/>
</dbReference>